<evidence type="ECO:0000256" key="4">
    <source>
        <dbReference type="ARBA" id="ARBA00022989"/>
    </source>
</evidence>
<feature type="transmembrane region" description="Helical" evidence="7">
    <location>
        <begin position="131"/>
        <end position="157"/>
    </location>
</feature>
<feature type="transmembrane region" description="Helical" evidence="7">
    <location>
        <begin position="98"/>
        <end position="119"/>
    </location>
</feature>
<protein>
    <submittedName>
        <fullName evidence="9">Cytochrome c oxidase subunit 3</fullName>
    </submittedName>
</protein>
<evidence type="ECO:0000256" key="1">
    <source>
        <dbReference type="ARBA" id="ARBA00004141"/>
    </source>
</evidence>
<dbReference type="AlphaFoldDB" id="A0A840EGJ4"/>
<dbReference type="PANTHER" id="PTHR11403">
    <property type="entry name" value="CYTOCHROME C OXIDASE SUBUNIT III"/>
    <property type="match status" value="1"/>
</dbReference>
<evidence type="ECO:0000256" key="5">
    <source>
        <dbReference type="ARBA" id="ARBA00023136"/>
    </source>
</evidence>
<dbReference type="Pfam" id="PF00510">
    <property type="entry name" value="COX3"/>
    <property type="match status" value="1"/>
</dbReference>
<organism evidence="9 10">
    <name type="scientific">Neolewinella aquimaris</name>
    <dbReference type="NCBI Taxonomy" id="1835722"/>
    <lineage>
        <taxon>Bacteria</taxon>
        <taxon>Pseudomonadati</taxon>
        <taxon>Bacteroidota</taxon>
        <taxon>Saprospiria</taxon>
        <taxon>Saprospirales</taxon>
        <taxon>Lewinellaceae</taxon>
        <taxon>Neolewinella</taxon>
    </lineage>
</organism>
<keyword evidence="5 7" id="KW-0472">Membrane</keyword>
<evidence type="ECO:0000256" key="3">
    <source>
        <dbReference type="ARBA" id="ARBA00022692"/>
    </source>
</evidence>
<dbReference type="InterPro" id="IPR035973">
    <property type="entry name" value="Cyt_c_oxidase_su3-like_sf"/>
</dbReference>
<dbReference type="PANTHER" id="PTHR11403:SF10">
    <property type="entry name" value="CYTOCHROME C OXIDASE"/>
    <property type="match status" value="1"/>
</dbReference>
<comment type="subcellular location">
    <subcellularLocation>
        <location evidence="6">Cell membrane</location>
        <topology evidence="6">Multi-pass membrane protein</topology>
    </subcellularLocation>
    <subcellularLocation>
        <location evidence="1">Membrane</location>
        <topology evidence="1">Multi-pass membrane protein</topology>
    </subcellularLocation>
</comment>
<reference evidence="9 10" key="1">
    <citation type="submission" date="2020-08" db="EMBL/GenBank/DDBJ databases">
        <title>Genomic Encyclopedia of Type Strains, Phase IV (KMG-IV): sequencing the most valuable type-strain genomes for metagenomic binning, comparative biology and taxonomic classification.</title>
        <authorList>
            <person name="Goeker M."/>
        </authorList>
    </citation>
    <scope>NUCLEOTIDE SEQUENCE [LARGE SCALE GENOMIC DNA]</scope>
    <source>
        <strain evidence="9 10">DSM 105137</strain>
    </source>
</reference>
<comment type="similarity">
    <text evidence="2 6">Belongs to the cytochrome c oxidase subunit 3 family.</text>
</comment>
<evidence type="ECO:0000256" key="6">
    <source>
        <dbReference type="RuleBase" id="RU003376"/>
    </source>
</evidence>
<dbReference type="RefSeq" id="WP_183497235.1">
    <property type="nucleotide sequence ID" value="NZ_JACIFF010000011.1"/>
</dbReference>
<dbReference type="Proteomes" id="UP000576209">
    <property type="component" value="Unassembled WGS sequence"/>
</dbReference>
<evidence type="ECO:0000256" key="2">
    <source>
        <dbReference type="ARBA" id="ARBA00010581"/>
    </source>
</evidence>
<dbReference type="GO" id="GO:0019646">
    <property type="term" value="P:aerobic electron transport chain"/>
    <property type="evidence" value="ECO:0007669"/>
    <property type="project" value="InterPro"/>
</dbReference>
<accession>A0A840EGJ4</accession>
<dbReference type="GO" id="GO:0004129">
    <property type="term" value="F:cytochrome-c oxidase activity"/>
    <property type="evidence" value="ECO:0007669"/>
    <property type="project" value="InterPro"/>
</dbReference>
<evidence type="ECO:0000313" key="9">
    <source>
        <dbReference type="EMBL" id="MBB4081008.1"/>
    </source>
</evidence>
<dbReference type="GO" id="GO:0005886">
    <property type="term" value="C:plasma membrane"/>
    <property type="evidence" value="ECO:0007669"/>
    <property type="project" value="UniProtKB-SubCell"/>
</dbReference>
<keyword evidence="10" id="KW-1185">Reference proteome</keyword>
<dbReference type="CDD" id="cd00386">
    <property type="entry name" value="Heme_Cu_Oxidase_III_like"/>
    <property type="match status" value="1"/>
</dbReference>
<evidence type="ECO:0000259" key="8">
    <source>
        <dbReference type="PROSITE" id="PS50253"/>
    </source>
</evidence>
<evidence type="ECO:0000313" key="10">
    <source>
        <dbReference type="Proteomes" id="UP000576209"/>
    </source>
</evidence>
<comment type="caution">
    <text evidence="9">The sequence shown here is derived from an EMBL/GenBank/DDBJ whole genome shotgun (WGS) entry which is preliminary data.</text>
</comment>
<gene>
    <name evidence="9" type="ORF">GGR28_003649</name>
</gene>
<dbReference type="InterPro" id="IPR013833">
    <property type="entry name" value="Cyt_c_oxidase_su3_a-hlx"/>
</dbReference>
<feature type="transmembrane region" description="Helical" evidence="7">
    <location>
        <begin position="26"/>
        <end position="48"/>
    </location>
</feature>
<name>A0A840EGJ4_9BACT</name>
<proteinExistence type="inferred from homology"/>
<keyword evidence="3 6" id="KW-0812">Transmembrane</keyword>
<keyword evidence="4 7" id="KW-1133">Transmembrane helix</keyword>
<feature type="transmembrane region" description="Helical" evidence="7">
    <location>
        <begin position="187"/>
        <end position="205"/>
    </location>
</feature>
<feature type="domain" description="Heme-copper oxidase subunit III family profile" evidence="8">
    <location>
        <begin position="28"/>
        <end position="208"/>
    </location>
</feature>
<dbReference type="InterPro" id="IPR000298">
    <property type="entry name" value="Cyt_c_oxidase-like_su3"/>
</dbReference>
<dbReference type="InterPro" id="IPR024791">
    <property type="entry name" value="Cyt_c/ubiquinol_Oxase_su3"/>
</dbReference>
<feature type="transmembrane region" description="Helical" evidence="7">
    <location>
        <begin position="60"/>
        <end position="78"/>
    </location>
</feature>
<dbReference type="EMBL" id="JACIFF010000011">
    <property type="protein sequence ID" value="MBB4081008.1"/>
    <property type="molecule type" value="Genomic_DNA"/>
</dbReference>
<evidence type="ECO:0000256" key="7">
    <source>
        <dbReference type="SAM" id="Phobius"/>
    </source>
</evidence>
<dbReference type="SUPFAM" id="SSF81452">
    <property type="entry name" value="Cytochrome c oxidase subunit III-like"/>
    <property type="match status" value="1"/>
</dbReference>
<dbReference type="PROSITE" id="PS50253">
    <property type="entry name" value="COX3"/>
    <property type="match status" value="1"/>
</dbReference>
<sequence length="214" mass="25212">MYERPHELKRPVDDSEDNFAFHPKNIYLALLLFSLSMLFLAMTAAFVYTRVQSDLPPIKLPLLFFLNTAILLGSSYTMVQAKRFYLADNTVAYQRMLWYTLALSLFFMVMQGVAWYQLFSNQIYINTDNSAGYLYVISALHFAHVIGGLPFLGLFIYRARKYMQEPVSVLVYFSDPDKRLNLRLLTIYWHFLDALWIYLVLFFLLNQLVWQYIG</sequence>
<dbReference type="Gene3D" id="1.20.120.80">
    <property type="entry name" value="Cytochrome c oxidase, subunit III, four-helix bundle"/>
    <property type="match status" value="1"/>
</dbReference>